<dbReference type="SUPFAM" id="SSF52980">
    <property type="entry name" value="Restriction endonuclease-like"/>
    <property type="match status" value="1"/>
</dbReference>
<dbReference type="Gene3D" id="3.90.320.10">
    <property type="match status" value="1"/>
</dbReference>
<keyword evidence="1" id="KW-0269">Exonuclease</keyword>
<evidence type="ECO:0000313" key="1">
    <source>
        <dbReference type="EMBL" id="DAE19934.1"/>
    </source>
</evidence>
<dbReference type="InterPro" id="IPR011335">
    <property type="entry name" value="Restrct_endonuc-II-like"/>
</dbReference>
<dbReference type="GO" id="GO:0004527">
    <property type="term" value="F:exonuclease activity"/>
    <property type="evidence" value="ECO:0007669"/>
    <property type="project" value="UniProtKB-KW"/>
</dbReference>
<name>A0A8S5QKY7_9CAUD</name>
<organism evidence="1">
    <name type="scientific">CrAss-like virus sp. ctYsL76</name>
    <dbReference type="NCBI Taxonomy" id="2826826"/>
    <lineage>
        <taxon>Viruses</taxon>
        <taxon>Duplodnaviria</taxon>
        <taxon>Heunggongvirae</taxon>
        <taxon>Uroviricota</taxon>
        <taxon>Caudoviricetes</taxon>
        <taxon>Crassvirales</taxon>
    </lineage>
</organism>
<dbReference type="InterPro" id="IPR011604">
    <property type="entry name" value="PDDEXK-like_dom_sf"/>
</dbReference>
<proteinExistence type="predicted"/>
<protein>
    <submittedName>
        <fullName evidence="1">Exonuclease V</fullName>
    </submittedName>
</protein>
<sequence>MSPEDFYPLKQLLLKTKIWKNEYLETYGIDNTTFLKTQAEILQSYEDKKNVACERGTAIHAVQENLFYDKDTKIKKYLGGGKFDIKKGYYKLDLDRAVYPEFLISYEFDDYLKVAGQIDLCIKDGNDIILADWKTNRAINQESYFDRTTKKRQMMKFPLDNIQDCNFYHYTLQLSLYAYLLQKINPKFKIKKLLLVHFDHEGNETEYTCDYLKEDVARMLLHYRRDQKIKSELDLDKPIVF</sequence>
<accession>A0A8S5QKY7</accession>
<reference evidence="1" key="1">
    <citation type="journal article" date="2021" name="Proc. Natl. Acad. Sci. U.S.A.">
        <title>A Catalog of Tens of Thousands of Viruses from Human Metagenomes Reveals Hidden Associations with Chronic Diseases.</title>
        <authorList>
            <person name="Tisza M.J."/>
            <person name="Buck C.B."/>
        </authorList>
    </citation>
    <scope>NUCLEOTIDE SEQUENCE</scope>
    <source>
        <strain evidence="1">CtYsL76</strain>
    </source>
</reference>
<dbReference type="EMBL" id="BK015689">
    <property type="protein sequence ID" value="DAE19934.1"/>
    <property type="molecule type" value="Genomic_DNA"/>
</dbReference>
<keyword evidence="1" id="KW-0540">Nuclease</keyword>
<keyword evidence="1" id="KW-0378">Hydrolase</keyword>